<dbReference type="Proteomes" id="UP000028561">
    <property type="component" value="Segment"/>
</dbReference>
<protein>
    <submittedName>
        <fullName evidence="1">Uncharacterized protein</fullName>
    </submittedName>
</protein>
<proteinExistence type="predicted"/>
<organism evidence="1 2">
    <name type="scientific">Bacillus phage Riley</name>
    <dbReference type="NCBI Taxonomy" id="1486662"/>
    <lineage>
        <taxon>Viruses</taxon>
        <taxon>Duplodnaviria</taxon>
        <taxon>Heunggongvirae</taxon>
        <taxon>Uroviricota</taxon>
        <taxon>Caudoviricetes</taxon>
        <taxon>Herelleviridae</taxon>
        <taxon>Bastillevirinae</taxon>
        <taxon>Bequatrovirus</taxon>
        <taxon>Bequatrovirus riley</taxon>
    </lineage>
</organism>
<dbReference type="RefSeq" id="YP_009055902.1">
    <property type="nucleotide sequence ID" value="NC_024788.1"/>
</dbReference>
<dbReference type="EMBL" id="KJ489402">
    <property type="protein sequence ID" value="AIF72013.1"/>
    <property type="molecule type" value="Genomic_DNA"/>
</dbReference>
<dbReference type="GeneID" id="20283124"/>
<evidence type="ECO:0000313" key="2">
    <source>
        <dbReference type="Proteomes" id="UP000028561"/>
    </source>
</evidence>
<sequence length="80" mass="9410">MPKVHKVTIYVVDLYGDYDNYTEEEVAEEIKRHVDLQLDTMSHVGKIESSEEFEWDDELAINKTKATTEDHEAYFKKEGK</sequence>
<accession>A0A075LYQ3</accession>
<reference evidence="2" key="1">
    <citation type="submission" date="2014-09" db="EMBL/GenBank/DDBJ databases">
        <title>Genomic characterization and comparison of seven Myoviridae bacteriophage infecting Bacillus thuringiensis.</title>
        <authorList>
            <person name="Sauder A.B."/>
            <person name="McKenzie Q.R."/>
            <person name="Temple L.M."/>
            <person name="Alexis B.K."/>
            <person name="Al-Atrache Z."/>
            <person name="Lewis L.O."/>
            <person name="Loesser-Casey K.E."/>
            <person name="Mitchell K.J."/>
        </authorList>
    </citation>
    <scope>NUCLEOTIDE SEQUENCE [LARGE SCALE GENOMIC DNA]</scope>
</reference>
<evidence type="ECO:0000313" key="1">
    <source>
        <dbReference type="EMBL" id="AIF72013.1"/>
    </source>
</evidence>
<keyword evidence="2" id="KW-1185">Reference proteome</keyword>
<reference evidence="1 2" key="2">
    <citation type="journal article" date="2016" name="Virology (Lond)">
        <title>Genomic characterization and comparison of seven Myoviridae bacteriophage infecting Bacillus thuringiensis.</title>
        <authorList>
            <person name="Sauder A.B."/>
            <person name="Quinn M.R."/>
            <person name="Brouillette A."/>
            <person name="Caruso S."/>
            <person name="Cresawn S."/>
            <person name="Erill I."/>
            <person name="Lewis L."/>
            <person name="Loesser-Casey K."/>
            <person name="Pate M."/>
            <person name="Scott C."/>
            <person name="Stockwell S."/>
            <person name="Temple L."/>
        </authorList>
    </citation>
    <scope>NUCLEOTIDE SEQUENCE [LARGE SCALE GENOMIC DNA]</scope>
</reference>
<name>A0A075LYQ3_9CAUD</name>
<dbReference type="KEGG" id="vg:20283124"/>